<reference evidence="2 3" key="1">
    <citation type="journal article" date="2015" name="MBio">
        <title>Enzymatic Degradation of Phenazines Can Generate Energy and Protect Sensitive Organisms from Toxicity.</title>
        <authorList>
            <person name="Costa K.C."/>
            <person name="Bergkessel M."/>
            <person name="Saunders S."/>
            <person name="Korlach J."/>
            <person name="Newman D.K."/>
        </authorList>
    </citation>
    <scope>NUCLEOTIDE SEQUENCE [LARGE SCALE GENOMIC DNA]</scope>
    <source>
        <strain evidence="2 3">CT6</strain>
    </source>
</reference>
<feature type="region of interest" description="Disordered" evidence="1">
    <location>
        <begin position="25"/>
        <end position="48"/>
    </location>
</feature>
<organism evidence="2 3">
    <name type="scientific">Mycolicibacterium fortuitum</name>
    <name type="common">Mycobacterium fortuitum</name>
    <dbReference type="NCBI Taxonomy" id="1766"/>
    <lineage>
        <taxon>Bacteria</taxon>
        <taxon>Bacillati</taxon>
        <taxon>Actinomycetota</taxon>
        <taxon>Actinomycetes</taxon>
        <taxon>Mycobacteriales</taxon>
        <taxon>Mycobacteriaceae</taxon>
        <taxon>Mycolicibacterium</taxon>
    </lineage>
</organism>
<sequence>MNGPHARHLVDRVLYRDGAERVTAKPRRVHAHPARGVGYDLKRGHDAQ</sequence>
<accession>A0A0N9XK52</accession>
<proteinExistence type="predicted"/>
<evidence type="ECO:0000313" key="2">
    <source>
        <dbReference type="EMBL" id="ALI29193.1"/>
    </source>
</evidence>
<dbReference type="EMBL" id="CP011269">
    <property type="protein sequence ID" value="ALI29193.1"/>
    <property type="molecule type" value="Genomic_DNA"/>
</dbReference>
<name>A0A0N9XK52_MYCFO</name>
<protein>
    <submittedName>
        <fullName evidence="2">Uncharacterized protein</fullName>
    </submittedName>
</protein>
<gene>
    <name evidence="2" type="ORF">XA26_54010</name>
</gene>
<dbReference type="AlphaFoldDB" id="A0A0N9XK52"/>
<keyword evidence="3" id="KW-1185">Reference proteome</keyword>
<dbReference type="KEGG" id="mft:XA26_54010"/>
<evidence type="ECO:0000313" key="3">
    <source>
        <dbReference type="Proteomes" id="UP000057134"/>
    </source>
</evidence>
<dbReference type="Proteomes" id="UP000057134">
    <property type="component" value="Chromosome"/>
</dbReference>
<evidence type="ECO:0000256" key="1">
    <source>
        <dbReference type="SAM" id="MobiDB-lite"/>
    </source>
</evidence>